<comment type="caution">
    <text evidence="11">The sequence shown here is derived from an EMBL/GenBank/DDBJ whole genome shotgun (WGS) entry which is preliminary data.</text>
</comment>
<dbReference type="Gene3D" id="3.40.720.10">
    <property type="entry name" value="Alkaline Phosphatase, subunit A"/>
    <property type="match status" value="1"/>
</dbReference>
<dbReference type="SUPFAM" id="SSF53649">
    <property type="entry name" value="Alkaline phosphatase-like"/>
    <property type="match status" value="1"/>
</dbReference>
<keyword evidence="6 8" id="KW-1133">Transmembrane helix</keyword>
<organism evidence="11 12">
    <name type="scientific">Pararhizobium capsulatum DSM 1112</name>
    <dbReference type="NCBI Taxonomy" id="1121113"/>
    <lineage>
        <taxon>Bacteria</taxon>
        <taxon>Pseudomonadati</taxon>
        <taxon>Pseudomonadota</taxon>
        <taxon>Alphaproteobacteria</taxon>
        <taxon>Hyphomicrobiales</taxon>
        <taxon>Rhizobiaceae</taxon>
        <taxon>Rhizobium/Agrobacterium group</taxon>
        <taxon>Pararhizobium</taxon>
    </lineage>
</organism>
<evidence type="ECO:0000313" key="12">
    <source>
        <dbReference type="Proteomes" id="UP001230207"/>
    </source>
</evidence>
<comment type="subcellular location">
    <subcellularLocation>
        <location evidence="1">Cell inner membrane</location>
        <topology evidence="1">Multi-pass membrane protein</topology>
    </subcellularLocation>
</comment>
<protein>
    <submittedName>
        <fullName evidence="11">Lipid A ethanolaminephosphotransferase</fullName>
        <ecNumber evidence="11">2.7.8.-</ecNumber>
    </submittedName>
</protein>
<keyword evidence="5 8" id="KW-0812">Transmembrane</keyword>
<evidence type="ECO:0000256" key="8">
    <source>
        <dbReference type="SAM" id="Phobius"/>
    </source>
</evidence>
<evidence type="ECO:0000256" key="4">
    <source>
        <dbReference type="ARBA" id="ARBA00022679"/>
    </source>
</evidence>
<name>A0ABU0BJN7_9HYPH</name>
<keyword evidence="4 11" id="KW-0808">Transferase</keyword>
<dbReference type="InterPro" id="IPR017850">
    <property type="entry name" value="Alkaline_phosphatase_core_sf"/>
</dbReference>
<dbReference type="EMBL" id="JAUSVF010000001">
    <property type="protein sequence ID" value="MDQ0318462.1"/>
    <property type="molecule type" value="Genomic_DNA"/>
</dbReference>
<keyword evidence="12" id="KW-1185">Reference proteome</keyword>
<feature type="transmembrane region" description="Helical" evidence="8">
    <location>
        <begin position="126"/>
        <end position="147"/>
    </location>
</feature>
<dbReference type="CDD" id="cd16017">
    <property type="entry name" value="LptA"/>
    <property type="match status" value="1"/>
</dbReference>
<dbReference type="InterPro" id="IPR012549">
    <property type="entry name" value="EptA-like_N"/>
</dbReference>
<dbReference type="EC" id="2.7.8.-" evidence="11"/>
<dbReference type="InterPro" id="IPR040423">
    <property type="entry name" value="PEA_transferase"/>
</dbReference>
<sequence length="550" mass="60405">MQNDSKQAGGIWRRPAIGSVTLSAIVALYLVFLTNFTFWSRANTYLADHPGALIGLYVGLSFLFIAVVIPFSIKYVTKAFFILLIAAAGSAAWFMDRFGVVIDSDMIRNAAETTPAEANHLITPEFLLHMALFVVLPILLVLWVRVVHRPVLQKIARNTAVVAGSLVIVGIVSVAFSKPYTAAIRQHRDLVKMLNPVTPISGAVKYLILTGREKTIIAKPLGQDATLMPPLAGLRKPRVTIIVAGETARAANFSLNGYSRETDPELKKRDVIYFPNTESCGTATATSLPCMFSNLTRAGYSHAGALAQETLVDVLAHAGLDVAWWDNNTGSKGVADRIKYIDLANTKDPTLCTEGECKDAIFLDRLDAWLDSVTKDSVLVLHQLGSHGPTYYLRYPEEFRRFKPDCRTAEIANCSDEEIVNAYDNTILYTDHFLSEVIDRLAKRSDKLASSMLYMSDHGESLGESGLYLHGTPYLFAPDVQTHVPFVVWLDEDFARSIGVDRSCLSKEAAAGGRSHDNLFHSVLGMTNVQTSIYDKSLDVFSPCKTGVSS</sequence>
<gene>
    <name evidence="11" type="ORF">QO002_000600</name>
</gene>
<dbReference type="Proteomes" id="UP001230207">
    <property type="component" value="Unassembled WGS sequence"/>
</dbReference>
<dbReference type="PANTHER" id="PTHR30443">
    <property type="entry name" value="INNER MEMBRANE PROTEIN"/>
    <property type="match status" value="1"/>
</dbReference>
<evidence type="ECO:0000256" key="5">
    <source>
        <dbReference type="ARBA" id="ARBA00022692"/>
    </source>
</evidence>
<feature type="transmembrane region" description="Helical" evidence="8">
    <location>
        <begin position="20"/>
        <end position="39"/>
    </location>
</feature>
<feature type="transmembrane region" description="Helical" evidence="8">
    <location>
        <begin position="79"/>
        <end position="95"/>
    </location>
</feature>
<feature type="transmembrane region" description="Helical" evidence="8">
    <location>
        <begin position="159"/>
        <end position="176"/>
    </location>
</feature>
<evidence type="ECO:0000256" key="2">
    <source>
        <dbReference type="ARBA" id="ARBA00022475"/>
    </source>
</evidence>
<feature type="domain" description="Phosphoethanolamine transferase N-terminal" evidence="10">
    <location>
        <begin position="61"/>
        <end position="207"/>
    </location>
</feature>
<keyword evidence="3" id="KW-0997">Cell inner membrane</keyword>
<evidence type="ECO:0000256" key="1">
    <source>
        <dbReference type="ARBA" id="ARBA00004429"/>
    </source>
</evidence>
<evidence type="ECO:0000259" key="10">
    <source>
        <dbReference type="Pfam" id="PF08019"/>
    </source>
</evidence>
<reference evidence="11 12" key="1">
    <citation type="submission" date="2023-07" db="EMBL/GenBank/DDBJ databases">
        <title>Genomic Encyclopedia of Type Strains, Phase IV (KMG-IV): sequencing the most valuable type-strain genomes for metagenomic binning, comparative biology and taxonomic classification.</title>
        <authorList>
            <person name="Goeker M."/>
        </authorList>
    </citation>
    <scope>NUCLEOTIDE SEQUENCE [LARGE SCALE GENOMIC DNA]</scope>
    <source>
        <strain evidence="11 12">DSM 1112</strain>
    </source>
</reference>
<feature type="domain" description="Sulfatase N-terminal" evidence="9">
    <location>
        <begin position="240"/>
        <end position="528"/>
    </location>
</feature>
<dbReference type="PANTHER" id="PTHR30443:SF0">
    <property type="entry name" value="PHOSPHOETHANOLAMINE TRANSFERASE EPTA"/>
    <property type="match status" value="1"/>
</dbReference>
<accession>A0ABU0BJN7</accession>
<dbReference type="InterPro" id="IPR000917">
    <property type="entry name" value="Sulfatase_N"/>
</dbReference>
<evidence type="ECO:0000256" key="6">
    <source>
        <dbReference type="ARBA" id="ARBA00022989"/>
    </source>
</evidence>
<evidence type="ECO:0000256" key="3">
    <source>
        <dbReference type="ARBA" id="ARBA00022519"/>
    </source>
</evidence>
<dbReference type="NCBIfam" id="NF028537">
    <property type="entry name" value="P_eth_NH2_trans"/>
    <property type="match status" value="1"/>
</dbReference>
<dbReference type="Pfam" id="PF00884">
    <property type="entry name" value="Sulfatase"/>
    <property type="match status" value="1"/>
</dbReference>
<evidence type="ECO:0000256" key="7">
    <source>
        <dbReference type="ARBA" id="ARBA00023136"/>
    </source>
</evidence>
<dbReference type="GO" id="GO:0016740">
    <property type="term" value="F:transferase activity"/>
    <property type="evidence" value="ECO:0007669"/>
    <property type="project" value="UniProtKB-KW"/>
</dbReference>
<dbReference type="Pfam" id="PF08019">
    <property type="entry name" value="EptA_B_N"/>
    <property type="match status" value="1"/>
</dbReference>
<dbReference type="RefSeq" id="WP_307226546.1">
    <property type="nucleotide sequence ID" value="NZ_JAUSVF010000001.1"/>
</dbReference>
<dbReference type="InterPro" id="IPR058130">
    <property type="entry name" value="PEA_transf_C"/>
</dbReference>
<evidence type="ECO:0000259" key="9">
    <source>
        <dbReference type="Pfam" id="PF00884"/>
    </source>
</evidence>
<keyword evidence="7 8" id="KW-0472">Membrane</keyword>
<feature type="transmembrane region" description="Helical" evidence="8">
    <location>
        <begin position="51"/>
        <end position="72"/>
    </location>
</feature>
<evidence type="ECO:0000313" key="11">
    <source>
        <dbReference type="EMBL" id="MDQ0318462.1"/>
    </source>
</evidence>
<proteinExistence type="predicted"/>
<keyword evidence="2" id="KW-1003">Cell membrane</keyword>